<sequence>MSNLKIQITQPTIFKFNKARPRFDLPPLDAKSLPLHLPQKSYINHHHSHFSIHCLLYSQSPDLPPTPPPGSVLSRRNPPHFPPYRRNLSGKFQFFRSDYRI</sequence>
<keyword evidence="3" id="KW-1185">Reference proteome</keyword>
<dbReference type="Proteomes" id="UP001642487">
    <property type="component" value="Chromosome 8"/>
</dbReference>
<evidence type="ECO:0000313" key="3">
    <source>
        <dbReference type="Proteomes" id="UP001642487"/>
    </source>
</evidence>
<evidence type="ECO:0000313" key="2">
    <source>
        <dbReference type="EMBL" id="CAK9327950.1"/>
    </source>
</evidence>
<feature type="region of interest" description="Disordered" evidence="1">
    <location>
        <begin position="61"/>
        <end position="85"/>
    </location>
</feature>
<reference evidence="2 3" key="1">
    <citation type="submission" date="2024-03" db="EMBL/GenBank/DDBJ databases">
        <authorList>
            <person name="Gkanogiannis A."/>
            <person name="Becerra Lopez-Lavalle L."/>
        </authorList>
    </citation>
    <scope>NUCLEOTIDE SEQUENCE [LARGE SCALE GENOMIC DNA]</scope>
</reference>
<dbReference type="EMBL" id="OZ021742">
    <property type="protein sequence ID" value="CAK9327950.1"/>
    <property type="molecule type" value="Genomic_DNA"/>
</dbReference>
<proteinExistence type="predicted"/>
<protein>
    <submittedName>
        <fullName evidence="2">Uncharacterized protein</fullName>
    </submittedName>
</protein>
<evidence type="ECO:0000256" key="1">
    <source>
        <dbReference type="SAM" id="MobiDB-lite"/>
    </source>
</evidence>
<accession>A0ABP0ZAP8</accession>
<organism evidence="2 3">
    <name type="scientific">Citrullus colocynthis</name>
    <name type="common">colocynth</name>
    <dbReference type="NCBI Taxonomy" id="252529"/>
    <lineage>
        <taxon>Eukaryota</taxon>
        <taxon>Viridiplantae</taxon>
        <taxon>Streptophyta</taxon>
        <taxon>Embryophyta</taxon>
        <taxon>Tracheophyta</taxon>
        <taxon>Spermatophyta</taxon>
        <taxon>Magnoliopsida</taxon>
        <taxon>eudicotyledons</taxon>
        <taxon>Gunneridae</taxon>
        <taxon>Pentapetalae</taxon>
        <taxon>rosids</taxon>
        <taxon>fabids</taxon>
        <taxon>Cucurbitales</taxon>
        <taxon>Cucurbitaceae</taxon>
        <taxon>Benincaseae</taxon>
        <taxon>Citrullus</taxon>
    </lineage>
</organism>
<name>A0ABP0ZAP8_9ROSI</name>
<gene>
    <name evidence="2" type="ORF">CITCOLO1_LOCUS20350</name>
</gene>